<dbReference type="OrthoDB" id="9801856at2"/>
<keyword evidence="6" id="KW-1185">Reference proteome</keyword>
<proteinExistence type="inferred from homology"/>
<protein>
    <submittedName>
        <fullName evidence="5">Protein VdlD</fullName>
        <ecNumber evidence="5">3.1.2.-</ecNumber>
    </submittedName>
</protein>
<evidence type="ECO:0000256" key="2">
    <source>
        <dbReference type="ARBA" id="ARBA00022801"/>
    </source>
</evidence>
<dbReference type="SUPFAM" id="SSF54637">
    <property type="entry name" value="Thioesterase/thiol ester dehydrase-isomerase"/>
    <property type="match status" value="1"/>
</dbReference>
<dbReference type="InterPro" id="IPR040170">
    <property type="entry name" value="Cytosol_ACT"/>
</dbReference>
<dbReference type="GO" id="GO:0006637">
    <property type="term" value="P:acyl-CoA metabolic process"/>
    <property type="evidence" value="ECO:0007669"/>
    <property type="project" value="TreeGrafter"/>
</dbReference>
<dbReference type="InterPro" id="IPR029069">
    <property type="entry name" value="HotDog_dom_sf"/>
</dbReference>
<reference evidence="6" key="1">
    <citation type="submission" date="2018-05" db="EMBL/GenBank/DDBJ databases">
        <title>Pseudarcicella sp. HME7025 Genome sequencing and assembly.</title>
        <authorList>
            <person name="Kim H."/>
            <person name="Kang H."/>
            <person name="Joh K."/>
        </authorList>
    </citation>
    <scope>NUCLEOTIDE SEQUENCE [LARGE SCALE GENOMIC DNA]</scope>
    <source>
        <strain evidence="6">HME7025</strain>
    </source>
</reference>
<dbReference type="PROSITE" id="PS51770">
    <property type="entry name" value="HOTDOG_ACOT"/>
    <property type="match status" value="1"/>
</dbReference>
<dbReference type="EC" id="3.1.2.-" evidence="5"/>
<dbReference type="AlphaFoldDB" id="A0A2S2DTN8"/>
<dbReference type="InterPro" id="IPR033120">
    <property type="entry name" value="HOTDOG_ACOT"/>
</dbReference>
<organism evidence="5 6">
    <name type="scientific">Aquirufa nivalisilvae</name>
    <dbReference type="NCBI Taxonomy" id="2516557"/>
    <lineage>
        <taxon>Bacteria</taxon>
        <taxon>Pseudomonadati</taxon>
        <taxon>Bacteroidota</taxon>
        <taxon>Cytophagia</taxon>
        <taxon>Cytophagales</taxon>
        <taxon>Flectobacillaceae</taxon>
        <taxon>Aquirufa</taxon>
    </lineage>
</organism>
<name>A0A2S2DTN8_9BACT</name>
<dbReference type="KEGG" id="psez:HME7025_00801"/>
<feature type="domain" description="HotDog ACOT-type" evidence="4">
    <location>
        <begin position="10"/>
        <end position="122"/>
    </location>
</feature>
<dbReference type="Proteomes" id="UP000245468">
    <property type="component" value="Chromosome"/>
</dbReference>
<dbReference type="CDD" id="cd03442">
    <property type="entry name" value="BFIT_BACH"/>
    <property type="match status" value="1"/>
</dbReference>
<dbReference type="PANTHER" id="PTHR11049:SF16">
    <property type="entry name" value="PROTEIN VDLD"/>
    <property type="match status" value="1"/>
</dbReference>
<gene>
    <name evidence="5" type="ORF">HME7025_00801</name>
</gene>
<sequence length="185" mass="20586">MSDQLQKSVMDSETIYTELMIPSYANFGGKIHGGILLSLMDKVAFICASKHSGQYCVTVAVEGVEFKQAVEVGELVTIKASIIYVGKTTMIVGMRVESFKPTDGIVRHTNSCYFTMAAKDSEGNLTTVPGIILENEVQLRRFCKGKIIRKLSLEKRELLKTAVKDQQFNELKGECQETDKCFLTN</sequence>
<keyword evidence="2 3" id="KW-0378">Hydrolase</keyword>
<accession>A0A2S2DTN8</accession>
<dbReference type="GO" id="GO:0052816">
    <property type="term" value="F:long-chain fatty acyl-CoA hydrolase activity"/>
    <property type="evidence" value="ECO:0007669"/>
    <property type="project" value="TreeGrafter"/>
</dbReference>
<evidence type="ECO:0000256" key="1">
    <source>
        <dbReference type="ARBA" id="ARBA00010458"/>
    </source>
</evidence>
<evidence type="ECO:0000256" key="3">
    <source>
        <dbReference type="PROSITE-ProRule" id="PRU01106"/>
    </source>
</evidence>
<dbReference type="RefSeq" id="WP_109322408.1">
    <property type="nucleotide sequence ID" value="NZ_CP029346.1"/>
</dbReference>
<comment type="similarity">
    <text evidence="1">Belongs to the acyl coenzyme A hydrolase family.</text>
</comment>
<dbReference type="Pfam" id="PF03061">
    <property type="entry name" value="4HBT"/>
    <property type="match status" value="1"/>
</dbReference>
<evidence type="ECO:0000313" key="5">
    <source>
        <dbReference type="EMBL" id="AWL08672.1"/>
    </source>
</evidence>
<dbReference type="EMBL" id="CP029346">
    <property type="protein sequence ID" value="AWL08672.1"/>
    <property type="molecule type" value="Genomic_DNA"/>
</dbReference>
<dbReference type="Gene3D" id="3.10.129.10">
    <property type="entry name" value="Hotdog Thioesterase"/>
    <property type="match status" value="1"/>
</dbReference>
<evidence type="ECO:0000259" key="4">
    <source>
        <dbReference type="PROSITE" id="PS51770"/>
    </source>
</evidence>
<dbReference type="GO" id="GO:0005829">
    <property type="term" value="C:cytosol"/>
    <property type="evidence" value="ECO:0007669"/>
    <property type="project" value="TreeGrafter"/>
</dbReference>
<dbReference type="InterPro" id="IPR006683">
    <property type="entry name" value="Thioestr_dom"/>
</dbReference>
<evidence type="ECO:0000313" key="6">
    <source>
        <dbReference type="Proteomes" id="UP000245468"/>
    </source>
</evidence>
<dbReference type="PANTHER" id="PTHR11049">
    <property type="entry name" value="ACYL COENZYME A THIOESTER HYDROLASE"/>
    <property type="match status" value="1"/>
</dbReference>